<evidence type="ECO:0000313" key="2">
    <source>
        <dbReference type="Proteomes" id="UP000324222"/>
    </source>
</evidence>
<proteinExistence type="predicted"/>
<reference evidence="1 2" key="1">
    <citation type="submission" date="2019-05" db="EMBL/GenBank/DDBJ databases">
        <title>Another draft genome of Portunus trituberculatus and its Hox gene families provides insights of decapod evolution.</title>
        <authorList>
            <person name="Jeong J.-H."/>
            <person name="Song I."/>
            <person name="Kim S."/>
            <person name="Choi T."/>
            <person name="Kim D."/>
            <person name="Ryu S."/>
            <person name="Kim W."/>
        </authorList>
    </citation>
    <scope>NUCLEOTIDE SEQUENCE [LARGE SCALE GENOMIC DNA]</scope>
    <source>
        <tissue evidence="1">Muscle</tissue>
    </source>
</reference>
<comment type="caution">
    <text evidence="1">The sequence shown here is derived from an EMBL/GenBank/DDBJ whole genome shotgun (WGS) entry which is preliminary data.</text>
</comment>
<protein>
    <submittedName>
        <fullName evidence="1">Uncharacterized protein</fullName>
    </submittedName>
</protein>
<accession>A0A5B7IRL9</accession>
<evidence type="ECO:0000313" key="1">
    <source>
        <dbReference type="EMBL" id="MPC84769.1"/>
    </source>
</evidence>
<dbReference type="Proteomes" id="UP000324222">
    <property type="component" value="Unassembled WGS sequence"/>
</dbReference>
<sequence length="79" mass="9044">MWRKCCMPQVYSTRPLQPANGRAHGWKGGWMDEWMDGKMDDGMNRLAFQSSLCLFDHSHSHMHTPARLLGVDSSSSTLY</sequence>
<name>A0A5B7IRL9_PORTR</name>
<organism evidence="1 2">
    <name type="scientific">Portunus trituberculatus</name>
    <name type="common">Swimming crab</name>
    <name type="synonym">Neptunus trituberculatus</name>
    <dbReference type="NCBI Taxonomy" id="210409"/>
    <lineage>
        <taxon>Eukaryota</taxon>
        <taxon>Metazoa</taxon>
        <taxon>Ecdysozoa</taxon>
        <taxon>Arthropoda</taxon>
        <taxon>Crustacea</taxon>
        <taxon>Multicrustacea</taxon>
        <taxon>Malacostraca</taxon>
        <taxon>Eumalacostraca</taxon>
        <taxon>Eucarida</taxon>
        <taxon>Decapoda</taxon>
        <taxon>Pleocyemata</taxon>
        <taxon>Brachyura</taxon>
        <taxon>Eubrachyura</taxon>
        <taxon>Portunoidea</taxon>
        <taxon>Portunidae</taxon>
        <taxon>Portuninae</taxon>
        <taxon>Portunus</taxon>
    </lineage>
</organism>
<gene>
    <name evidence="1" type="ORF">E2C01_079518</name>
</gene>
<dbReference type="AlphaFoldDB" id="A0A5B7IRL9"/>
<dbReference type="EMBL" id="VSRR010066396">
    <property type="protein sequence ID" value="MPC84769.1"/>
    <property type="molecule type" value="Genomic_DNA"/>
</dbReference>
<keyword evidence="2" id="KW-1185">Reference proteome</keyword>